<name>A0ABD6T7J8_9BACI</name>
<accession>A0ABD6T7J8</accession>
<sequence>MFSHSMGPIAFMHEQTPSLLKRKVFNRYIYCFLTISVTAMKTKGDLHSLYPFVFTWYGIGKGTDRFYAWADALSTLKRKVLYRFFNLYLYILLNYPHLPLQELEVGDSLVFVLTKTVPLDK</sequence>
<proteinExistence type="predicted"/>
<dbReference type="EMBL" id="NUTL01000044">
    <property type="protein sequence ID" value="PHE98177.1"/>
    <property type="molecule type" value="Genomic_DNA"/>
</dbReference>
<reference evidence="1 2" key="1">
    <citation type="submission" date="2017-09" db="EMBL/GenBank/DDBJ databases">
        <title>Large-scale bioinformatics analysis of Bacillus genomes uncovers conserved roles of natural products in bacterial physiology.</title>
        <authorList>
            <consortium name="Agbiome Team Llc"/>
            <person name="Bleich R.M."/>
            <person name="Grubbs K.J."/>
            <person name="Santa Maria K.C."/>
            <person name="Allen S.E."/>
            <person name="Farag S."/>
            <person name="Shank E.A."/>
            <person name="Bowers A."/>
        </authorList>
    </citation>
    <scope>NUCLEOTIDE SEQUENCE [LARGE SCALE GENOMIC DNA]</scope>
    <source>
        <strain evidence="1 2">AFS037265</strain>
    </source>
</reference>
<evidence type="ECO:0000313" key="2">
    <source>
        <dbReference type="Proteomes" id="UP000221918"/>
    </source>
</evidence>
<gene>
    <name evidence="1" type="ORF">COF81_11535</name>
</gene>
<evidence type="ECO:0000313" key="1">
    <source>
        <dbReference type="EMBL" id="PHE98177.1"/>
    </source>
</evidence>
<comment type="caution">
    <text evidence="1">The sequence shown here is derived from an EMBL/GenBank/DDBJ whole genome shotgun (WGS) entry which is preliminary data.</text>
</comment>
<dbReference type="Proteomes" id="UP000221918">
    <property type="component" value="Unassembled WGS sequence"/>
</dbReference>
<organism evidence="1 2">
    <name type="scientific">Bacillus pseudomycoides</name>
    <dbReference type="NCBI Taxonomy" id="64104"/>
    <lineage>
        <taxon>Bacteria</taxon>
        <taxon>Bacillati</taxon>
        <taxon>Bacillota</taxon>
        <taxon>Bacilli</taxon>
        <taxon>Bacillales</taxon>
        <taxon>Bacillaceae</taxon>
        <taxon>Bacillus</taxon>
        <taxon>Bacillus cereus group</taxon>
    </lineage>
</organism>
<protein>
    <submittedName>
        <fullName evidence="1">Uncharacterized protein</fullName>
    </submittedName>
</protein>
<dbReference type="AlphaFoldDB" id="A0ABD6T7J8"/>